<keyword evidence="8" id="KW-1185">Reference proteome</keyword>
<feature type="transmembrane region" description="Helical" evidence="6">
    <location>
        <begin position="78"/>
        <end position="99"/>
    </location>
</feature>
<dbReference type="InterPro" id="IPR036259">
    <property type="entry name" value="MFS_trans_sf"/>
</dbReference>
<keyword evidence="2" id="KW-1003">Cell membrane</keyword>
<dbReference type="PANTHER" id="PTHR23513:SF11">
    <property type="entry name" value="STAPHYLOFERRIN A TRANSPORTER"/>
    <property type="match status" value="1"/>
</dbReference>
<dbReference type="GO" id="GO:0022857">
    <property type="term" value="F:transmembrane transporter activity"/>
    <property type="evidence" value="ECO:0007669"/>
    <property type="project" value="InterPro"/>
</dbReference>
<dbReference type="CDD" id="cd06173">
    <property type="entry name" value="MFS_MefA_like"/>
    <property type="match status" value="1"/>
</dbReference>
<feature type="transmembrane region" description="Helical" evidence="6">
    <location>
        <begin position="12"/>
        <end position="39"/>
    </location>
</feature>
<evidence type="ECO:0000256" key="4">
    <source>
        <dbReference type="ARBA" id="ARBA00022989"/>
    </source>
</evidence>
<protein>
    <submittedName>
        <fullName evidence="7">MFS transporter</fullName>
    </submittedName>
</protein>
<dbReference type="EMBL" id="VUNS01000001">
    <property type="protein sequence ID" value="MST95641.1"/>
    <property type="molecule type" value="Genomic_DNA"/>
</dbReference>
<sequence>MDISIYLRDLRVFLILWFSQSLSQIGSAMTALALVIYAYRETGSATAVTLLTASAAIPYTLVSFFAGPLVDRLPKKALMLTADSAAACCTLAVLLLHAADRLEIPFLYGINFGIGLANAFQRPASNVAVTLLVKPEYYTRVGGFQSLADSVQAVAAPLGAATLLAFGGLASVLAVDLAAFVFAFAALALAVPVPERRPADSGAFRFFAECREGWRFLRRNRPLLTLLVFMAQVNLLASLSYFSILPAMILARTGGSELMLGIVNAVIGAGGIAGGCLVALLPPPRNRVRVIFLGCAVSFLAGDPFFAAGRSLAFWIPAALLGNLPLPFVIACDLAIFRAKVPVAMQGRIFALRSALQFGTMPLGYLAGGLLADRVFEPFMAGGSAGAKLLEHIVGGGPGSGMAVMFLLSGTAGVAASLLFCRVRGLASLNAPEQFTAENPGRDLA</sequence>
<comment type="subcellular location">
    <subcellularLocation>
        <location evidence="1">Cell membrane</location>
        <topology evidence="1">Multi-pass membrane protein</topology>
    </subcellularLocation>
</comment>
<feature type="transmembrane region" description="Helical" evidence="6">
    <location>
        <begin position="223"/>
        <end position="249"/>
    </location>
</feature>
<dbReference type="Proteomes" id="UP000435649">
    <property type="component" value="Unassembled WGS sequence"/>
</dbReference>
<evidence type="ECO:0000313" key="7">
    <source>
        <dbReference type="EMBL" id="MST95641.1"/>
    </source>
</evidence>
<dbReference type="Gene3D" id="1.20.1250.20">
    <property type="entry name" value="MFS general substrate transporter like domains"/>
    <property type="match status" value="1"/>
</dbReference>
<dbReference type="InterPro" id="IPR011701">
    <property type="entry name" value="MFS"/>
</dbReference>
<evidence type="ECO:0000256" key="3">
    <source>
        <dbReference type="ARBA" id="ARBA00022692"/>
    </source>
</evidence>
<accession>A0A844FYX1</accession>
<evidence type="ECO:0000256" key="5">
    <source>
        <dbReference type="ARBA" id="ARBA00023136"/>
    </source>
</evidence>
<dbReference type="SUPFAM" id="SSF103473">
    <property type="entry name" value="MFS general substrate transporter"/>
    <property type="match status" value="1"/>
</dbReference>
<evidence type="ECO:0000256" key="2">
    <source>
        <dbReference type="ARBA" id="ARBA00022475"/>
    </source>
</evidence>
<feature type="transmembrane region" description="Helical" evidence="6">
    <location>
        <begin position="402"/>
        <end position="421"/>
    </location>
</feature>
<dbReference type="RefSeq" id="WP_106053186.1">
    <property type="nucleotide sequence ID" value="NZ_VUNS01000001.1"/>
</dbReference>
<feature type="transmembrane region" description="Helical" evidence="6">
    <location>
        <begin position="314"/>
        <end position="337"/>
    </location>
</feature>
<feature type="transmembrane region" description="Helical" evidence="6">
    <location>
        <begin position="349"/>
        <end position="372"/>
    </location>
</feature>
<feature type="transmembrane region" description="Helical" evidence="6">
    <location>
        <begin position="45"/>
        <end position="66"/>
    </location>
</feature>
<dbReference type="AlphaFoldDB" id="A0A844FYX1"/>
<dbReference type="GO" id="GO:0005886">
    <property type="term" value="C:plasma membrane"/>
    <property type="evidence" value="ECO:0007669"/>
    <property type="project" value="UniProtKB-SubCell"/>
</dbReference>
<keyword evidence="4 6" id="KW-1133">Transmembrane helix</keyword>
<name>A0A844FYX1_9BACT</name>
<feature type="transmembrane region" description="Helical" evidence="6">
    <location>
        <begin position="261"/>
        <end position="281"/>
    </location>
</feature>
<feature type="transmembrane region" description="Helical" evidence="6">
    <location>
        <begin position="163"/>
        <end position="191"/>
    </location>
</feature>
<keyword evidence="5 6" id="KW-0472">Membrane</keyword>
<evidence type="ECO:0000313" key="8">
    <source>
        <dbReference type="Proteomes" id="UP000435649"/>
    </source>
</evidence>
<dbReference type="Pfam" id="PF07690">
    <property type="entry name" value="MFS_1"/>
    <property type="match status" value="1"/>
</dbReference>
<evidence type="ECO:0000256" key="1">
    <source>
        <dbReference type="ARBA" id="ARBA00004651"/>
    </source>
</evidence>
<keyword evidence="3 6" id="KW-0812">Transmembrane</keyword>
<gene>
    <name evidence="7" type="ORF">FYJ85_01080</name>
</gene>
<proteinExistence type="predicted"/>
<comment type="caution">
    <text evidence="7">The sequence shown here is derived from an EMBL/GenBank/DDBJ whole genome shotgun (WGS) entry which is preliminary data.</text>
</comment>
<reference evidence="7 8" key="1">
    <citation type="submission" date="2019-08" db="EMBL/GenBank/DDBJ databases">
        <title>In-depth cultivation of the pig gut microbiome towards novel bacterial diversity and tailored functional studies.</title>
        <authorList>
            <person name="Wylensek D."/>
            <person name="Hitch T.C.A."/>
            <person name="Clavel T."/>
        </authorList>
    </citation>
    <scope>NUCLEOTIDE SEQUENCE [LARGE SCALE GENOMIC DNA]</scope>
    <source>
        <strain evidence="7 8">BBE-744-WT-12</strain>
    </source>
</reference>
<evidence type="ECO:0000256" key="6">
    <source>
        <dbReference type="SAM" id="Phobius"/>
    </source>
</evidence>
<feature type="transmembrane region" description="Helical" evidence="6">
    <location>
        <begin position="288"/>
        <end position="308"/>
    </location>
</feature>
<organism evidence="7 8">
    <name type="scientific">Victivallis lenta</name>
    <dbReference type="NCBI Taxonomy" id="2606640"/>
    <lineage>
        <taxon>Bacteria</taxon>
        <taxon>Pseudomonadati</taxon>
        <taxon>Lentisphaerota</taxon>
        <taxon>Lentisphaeria</taxon>
        <taxon>Victivallales</taxon>
        <taxon>Victivallaceae</taxon>
        <taxon>Victivallis</taxon>
    </lineage>
</organism>
<dbReference type="PANTHER" id="PTHR23513">
    <property type="entry name" value="INTEGRAL MEMBRANE EFFLUX PROTEIN-RELATED"/>
    <property type="match status" value="1"/>
</dbReference>